<keyword evidence="1" id="KW-0472">Membrane</keyword>
<evidence type="ECO:0000313" key="2">
    <source>
        <dbReference type="EMBL" id="MAG18247.1"/>
    </source>
</evidence>
<accession>A0A2D6LPY7</accession>
<keyword evidence="1" id="KW-0812">Transmembrane</keyword>
<keyword evidence="1" id="KW-1133">Transmembrane helix</keyword>
<organism evidence="2 3">
    <name type="scientific">Candidatus Iainarchaeum sp</name>
    <dbReference type="NCBI Taxonomy" id="3101447"/>
    <lineage>
        <taxon>Archaea</taxon>
        <taxon>Candidatus Iainarchaeota</taxon>
        <taxon>Candidatus Iainarchaeia</taxon>
        <taxon>Candidatus Iainarchaeales</taxon>
        <taxon>Candidatus Iainarchaeaceae</taxon>
        <taxon>Candidatus Iainarchaeum</taxon>
    </lineage>
</organism>
<dbReference type="AlphaFoldDB" id="A0A2D6LPY7"/>
<dbReference type="EMBL" id="NZBD01000015">
    <property type="protein sequence ID" value="MAG18247.1"/>
    <property type="molecule type" value="Genomic_DNA"/>
</dbReference>
<dbReference type="Proteomes" id="UP000226712">
    <property type="component" value="Unassembled WGS sequence"/>
</dbReference>
<name>A0A2D6LPY7_9ARCH</name>
<gene>
    <name evidence="2" type="ORF">CL944_02115</name>
</gene>
<reference evidence="3" key="1">
    <citation type="submission" date="2017-09" db="EMBL/GenBank/DDBJ databases">
        <title>The Reconstruction of 2,631 Draft Metagenome-Assembled Genomes from the Global Oceans.</title>
        <authorList>
            <person name="Tully B.J."/>
            <person name="Graham E.D."/>
            <person name="Heidelberg J.F."/>
        </authorList>
    </citation>
    <scope>NUCLEOTIDE SEQUENCE [LARGE SCALE GENOMIC DNA]</scope>
</reference>
<evidence type="ECO:0008006" key="4">
    <source>
        <dbReference type="Google" id="ProtNLM"/>
    </source>
</evidence>
<evidence type="ECO:0000256" key="1">
    <source>
        <dbReference type="SAM" id="Phobius"/>
    </source>
</evidence>
<proteinExistence type="predicted"/>
<feature type="transmembrane region" description="Helical" evidence="1">
    <location>
        <begin position="21"/>
        <end position="48"/>
    </location>
</feature>
<evidence type="ECO:0000313" key="3">
    <source>
        <dbReference type="Proteomes" id="UP000226712"/>
    </source>
</evidence>
<comment type="caution">
    <text evidence="2">The sequence shown here is derived from an EMBL/GenBank/DDBJ whole genome shotgun (WGS) entry which is preliminary data.</text>
</comment>
<sequence>MPKIKRRSEKNMFFKEQKGQSALEYLMTYGWALIVILIVIVAVIVFWIQPSQVGGNTCSTTSGILVTNHQLSATSDDLSLILSNQTAASLTNVDINVTGTIGGVSITDSNTLATLGTIQQTAVVDITDNKDVATGETYSLQVTFNYRDALARTVTSTCNTTGTVA</sequence>
<protein>
    <recommendedName>
        <fullName evidence="4">Class III signal peptide-containing protein</fullName>
    </recommendedName>
</protein>